<dbReference type="GO" id="GO:0005829">
    <property type="term" value="C:cytosol"/>
    <property type="evidence" value="ECO:0007669"/>
    <property type="project" value="TreeGrafter"/>
</dbReference>
<organism evidence="4 5">
    <name type="scientific">Cobetia crustatorum</name>
    <dbReference type="NCBI Taxonomy" id="553385"/>
    <lineage>
        <taxon>Bacteria</taxon>
        <taxon>Pseudomonadati</taxon>
        <taxon>Pseudomonadota</taxon>
        <taxon>Gammaproteobacteria</taxon>
        <taxon>Oceanospirillales</taxon>
        <taxon>Halomonadaceae</taxon>
        <taxon>Cobetia</taxon>
    </lineage>
</organism>
<keyword evidence="2" id="KW-0963">Cytoplasm</keyword>
<dbReference type="Gene3D" id="3.30.300.20">
    <property type="match status" value="1"/>
</dbReference>
<evidence type="ECO:0000313" key="5">
    <source>
        <dbReference type="Proteomes" id="UP000319941"/>
    </source>
</evidence>
<dbReference type="InterPro" id="IPR015946">
    <property type="entry name" value="KH_dom-like_a/b"/>
</dbReference>
<dbReference type="PANTHER" id="PTHR33515">
    <property type="entry name" value="RIBOSOME-BINDING FACTOR A, CHLOROPLASTIC-RELATED"/>
    <property type="match status" value="1"/>
</dbReference>
<dbReference type="GO" id="GO:0043024">
    <property type="term" value="F:ribosomal small subunit binding"/>
    <property type="evidence" value="ECO:0007669"/>
    <property type="project" value="TreeGrafter"/>
</dbReference>
<dbReference type="SUPFAM" id="SSF89919">
    <property type="entry name" value="Ribosome-binding factor A, RbfA"/>
    <property type="match status" value="1"/>
</dbReference>
<dbReference type="RefSeq" id="WP_144726920.1">
    <property type="nucleotide sequence ID" value="NZ_CAWOWR010000087.1"/>
</dbReference>
<dbReference type="Pfam" id="PF02033">
    <property type="entry name" value="RBFA"/>
    <property type="match status" value="1"/>
</dbReference>
<evidence type="ECO:0000256" key="3">
    <source>
        <dbReference type="SAM" id="MobiDB-lite"/>
    </source>
</evidence>
<comment type="function">
    <text evidence="2">One of several proteins that assist in the late maturation steps of the functional core of the 30S ribosomal subunit. Associates with free 30S ribosomal subunits (but not with 30S subunits that are part of 70S ribosomes or polysomes). Required for efficient processing of 16S rRNA. May interact with the 5'-terminal helix region of 16S rRNA.</text>
</comment>
<dbReference type="Proteomes" id="UP000319941">
    <property type="component" value="Unassembled WGS sequence"/>
</dbReference>
<dbReference type="HAMAP" id="MF_00003">
    <property type="entry name" value="RbfA"/>
    <property type="match status" value="1"/>
</dbReference>
<evidence type="ECO:0000256" key="2">
    <source>
        <dbReference type="HAMAP-Rule" id="MF_00003"/>
    </source>
</evidence>
<comment type="subunit">
    <text evidence="2">Monomer. Binds 30S ribosomal subunits, but not 50S ribosomal subunits or 70S ribosomes.</text>
</comment>
<comment type="caution">
    <text evidence="4">The sequence shown here is derived from an EMBL/GenBank/DDBJ whole genome shotgun (WGS) entry which is preliminary data.</text>
</comment>
<feature type="region of interest" description="Disordered" evidence="3">
    <location>
        <begin position="118"/>
        <end position="141"/>
    </location>
</feature>
<evidence type="ECO:0000313" key="4">
    <source>
        <dbReference type="EMBL" id="TVU72083.1"/>
    </source>
</evidence>
<dbReference type="EMBL" id="VNFH01000003">
    <property type="protein sequence ID" value="TVU72083.1"/>
    <property type="molecule type" value="Genomic_DNA"/>
</dbReference>
<accession>A0A558HSG9</accession>
<dbReference type="NCBIfam" id="TIGR00082">
    <property type="entry name" value="rbfA"/>
    <property type="match status" value="1"/>
</dbReference>
<dbReference type="AlphaFoldDB" id="A0A558HSG9"/>
<evidence type="ECO:0000256" key="1">
    <source>
        <dbReference type="ARBA" id="ARBA00022517"/>
    </source>
</evidence>
<dbReference type="GO" id="GO:0030490">
    <property type="term" value="P:maturation of SSU-rRNA"/>
    <property type="evidence" value="ECO:0007669"/>
    <property type="project" value="UniProtKB-UniRule"/>
</dbReference>
<dbReference type="InterPro" id="IPR020053">
    <property type="entry name" value="Ribosome-bd_factorA_CS"/>
</dbReference>
<dbReference type="STRING" id="553385.GCA_000591415_02087"/>
<name>A0A558HSG9_9GAMM</name>
<gene>
    <name evidence="2 4" type="primary">rbfA</name>
    <name evidence="4" type="ORF">FQP86_06115</name>
</gene>
<comment type="subcellular location">
    <subcellularLocation>
        <location evidence="2">Cytoplasm</location>
    </subcellularLocation>
</comment>
<comment type="similarity">
    <text evidence="2">Belongs to the RbfA family.</text>
</comment>
<dbReference type="PROSITE" id="PS01319">
    <property type="entry name" value="RBFA"/>
    <property type="match status" value="1"/>
</dbReference>
<reference evidence="4 5" key="1">
    <citation type="submission" date="2019-07" db="EMBL/GenBank/DDBJ databases">
        <title>Diversity of Bacteria from Kongsfjorden, Arctic.</title>
        <authorList>
            <person name="Yu Y."/>
        </authorList>
    </citation>
    <scope>NUCLEOTIDE SEQUENCE [LARGE SCALE GENOMIC DNA]</scope>
    <source>
        <strain evidence="4 5">SM1923</strain>
    </source>
</reference>
<keyword evidence="1 2" id="KW-0690">Ribosome biogenesis</keyword>
<keyword evidence="5" id="KW-1185">Reference proteome</keyword>
<proteinExistence type="inferred from homology"/>
<dbReference type="InterPro" id="IPR000238">
    <property type="entry name" value="RbfA"/>
</dbReference>
<protein>
    <recommendedName>
        <fullName evidence="2">Ribosome-binding factor A</fullName>
    </recommendedName>
</protein>
<dbReference type="PANTHER" id="PTHR33515:SF1">
    <property type="entry name" value="RIBOSOME-BINDING FACTOR A, CHLOROPLASTIC-RELATED"/>
    <property type="match status" value="1"/>
</dbReference>
<sequence length="141" mass="15928">MREYSRTDRVADQVQQELALLIQREVKDPRLGMLTVSAAKVSRDLSYSDVYVTLLGDDSPERIKENLAVLKRAAGFLRSQLARTIELRHVPELRFHYDESVVRGHHLSSLINDAVADDRRRSVERGDEDNEDGAPGTTPDA</sequence>
<dbReference type="InterPro" id="IPR023799">
    <property type="entry name" value="RbfA_dom_sf"/>
</dbReference>
<dbReference type="OrthoDB" id="307788at2"/>